<keyword evidence="13" id="KW-0472">Membrane</keyword>
<evidence type="ECO:0000256" key="3">
    <source>
        <dbReference type="ARBA" id="ARBA00012243"/>
    </source>
</evidence>
<comment type="pathway">
    <text evidence="11">Phospholipid metabolism; phosphatidylethanolamine biosynthesis.</text>
</comment>
<evidence type="ECO:0000256" key="1">
    <source>
        <dbReference type="ARBA" id="ARBA00001928"/>
    </source>
</evidence>
<keyword evidence="4" id="KW-0444">Lipid biosynthesis</keyword>
<gene>
    <name evidence="14" type="ORF">RF11_07767</name>
</gene>
<evidence type="ECO:0000313" key="15">
    <source>
        <dbReference type="Proteomes" id="UP000031668"/>
    </source>
</evidence>
<evidence type="ECO:0000313" key="14">
    <source>
        <dbReference type="EMBL" id="KII72499.1"/>
    </source>
</evidence>
<keyword evidence="7" id="KW-0594">Phospholipid biosynthesis</keyword>
<dbReference type="AlphaFoldDB" id="A0A0C2J3Q4"/>
<comment type="cofactor">
    <cofactor evidence="1">
        <name>pyruvate</name>
        <dbReference type="ChEBI" id="CHEBI:15361"/>
    </cofactor>
</comment>
<dbReference type="Pfam" id="PF02666">
    <property type="entry name" value="PS_Dcarbxylase"/>
    <property type="match status" value="1"/>
</dbReference>
<evidence type="ECO:0000256" key="10">
    <source>
        <dbReference type="ARBA" id="ARBA00023317"/>
    </source>
</evidence>
<keyword evidence="6" id="KW-0443">Lipid metabolism</keyword>
<evidence type="ECO:0000256" key="7">
    <source>
        <dbReference type="ARBA" id="ARBA00023209"/>
    </source>
</evidence>
<reference evidence="14 15" key="1">
    <citation type="journal article" date="2014" name="Genome Biol. Evol.">
        <title>The genome of the myxosporean Thelohanellus kitauei shows adaptations to nutrient acquisition within its fish host.</title>
        <authorList>
            <person name="Yang Y."/>
            <person name="Xiong J."/>
            <person name="Zhou Z."/>
            <person name="Huo F."/>
            <person name="Miao W."/>
            <person name="Ran C."/>
            <person name="Liu Y."/>
            <person name="Zhang J."/>
            <person name="Feng J."/>
            <person name="Wang M."/>
            <person name="Wang M."/>
            <person name="Wang L."/>
            <person name="Yao B."/>
        </authorList>
    </citation>
    <scope>NUCLEOTIDE SEQUENCE [LARGE SCALE GENOMIC DNA]</scope>
    <source>
        <strain evidence="14">Wuqing</strain>
    </source>
</reference>
<evidence type="ECO:0000256" key="11">
    <source>
        <dbReference type="ARBA" id="ARBA00024326"/>
    </source>
</evidence>
<keyword evidence="10" id="KW-0670">Pyruvate</keyword>
<evidence type="ECO:0000256" key="5">
    <source>
        <dbReference type="ARBA" id="ARBA00022793"/>
    </source>
</evidence>
<dbReference type="PANTHER" id="PTHR10067">
    <property type="entry name" value="PHOSPHATIDYLSERINE DECARBOXYLASE"/>
    <property type="match status" value="1"/>
</dbReference>
<comment type="caution">
    <text evidence="14">The sequence shown here is derived from an EMBL/GenBank/DDBJ whole genome shotgun (WGS) entry which is preliminary data.</text>
</comment>
<keyword evidence="8" id="KW-0456">Lyase</keyword>
<feature type="transmembrane region" description="Helical" evidence="13">
    <location>
        <begin position="47"/>
        <end position="65"/>
    </location>
</feature>
<organism evidence="14 15">
    <name type="scientific">Thelohanellus kitauei</name>
    <name type="common">Myxosporean</name>
    <dbReference type="NCBI Taxonomy" id="669202"/>
    <lineage>
        <taxon>Eukaryota</taxon>
        <taxon>Metazoa</taxon>
        <taxon>Cnidaria</taxon>
        <taxon>Myxozoa</taxon>
        <taxon>Myxosporea</taxon>
        <taxon>Bivalvulida</taxon>
        <taxon>Platysporina</taxon>
        <taxon>Myxobolidae</taxon>
        <taxon>Thelohanellus</taxon>
    </lineage>
</organism>
<dbReference type="UniPathway" id="UPA00558"/>
<keyword evidence="9" id="KW-1208">Phospholipid metabolism</keyword>
<name>A0A0C2J3Q4_THEKT</name>
<dbReference type="OMA" id="KDYHHYH"/>
<keyword evidence="15" id="KW-1185">Reference proteome</keyword>
<dbReference type="GO" id="GO:0004609">
    <property type="term" value="F:phosphatidylserine decarboxylase activity"/>
    <property type="evidence" value="ECO:0007669"/>
    <property type="project" value="UniProtKB-EC"/>
</dbReference>
<dbReference type="OrthoDB" id="4330at2759"/>
<comment type="function">
    <text evidence="12">Catalyzes the formation of phosphatidylethanolamine (PtdEtn) from phosphatidylserine (PtdSer). Plays a central role in phospholipid metabolism and in the interorganelle trafficking of phosphatidylserine. May be involved in lipid droplet biogenesis at the endoplasmic reticulum membrane.</text>
</comment>
<evidence type="ECO:0000256" key="9">
    <source>
        <dbReference type="ARBA" id="ARBA00023264"/>
    </source>
</evidence>
<evidence type="ECO:0000256" key="13">
    <source>
        <dbReference type="SAM" id="Phobius"/>
    </source>
</evidence>
<dbReference type="NCBIfam" id="TIGR00163">
    <property type="entry name" value="PS_decarb"/>
    <property type="match status" value="1"/>
</dbReference>
<dbReference type="EC" id="4.1.1.65" evidence="3"/>
<comment type="pathway">
    <text evidence="2">Lipid metabolism.</text>
</comment>
<dbReference type="PANTHER" id="PTHR10067:SF6">
    <property type="entry name" value="PHOSPHATIDYLSERINE DECARBOXYLASE PROENZYME, MITOCHONDRIAL"/>
    <property type="match status" value="1"/>
</dbReference>
<keyword evidence="5" id="KW-0210">Decarboxylase</keyword>
<evidence type="ECO:0000256" key="8">
    <source>
        <dbReference type="ARBA" id="ARBA00023239"/>
    </source>
</evidence>
<evidence type="ECO:0000256" key="4">
    <source>
        <dbReference type="ARBA" id="ARBA00022516"/>
    </source>
</evidence>
<proteinExistence type="predicted"/>
<accession>A0A0C2J3Q4</accession>
<dbReference type="EMBL" id="JWZT01001198">
    <property type="protein sequence ID" value="KII72499.1"/>
    <property type="molecule type" value="Genomic_DNA"/>
</dbReference>
<dbReference type="GO" id="GO:0006646">
    <property type="term" value="P:phosphatidylethanolamine biosynthetic process"/>
    <property type="evidence" value="ECO:0007669"/>
    <property type="project" value="UniProtKB-UniPathway"/>
</dbReference>
<evidence type="ECO:0000256" key="12">
    <source>
        <dbReference type="ARBA" id="ARBA00045136"/>
    </source>
</evidence>
<sequence length="370" mass="43058">MSESSHKLFFRATPFSLRRVRNFYGIRNCHSLITKRPYVFSPLVRRYGFISFFTASFVYSFYKYYRQKHAVDRYKENLLKHGIPSDNLKFFLHYLFLPFGKILSFATLCLLDRHIPYITPVLNRILCSFIDINFSQCQRTSIDDYLTFTDIFTRSPVKPELVDSQRMISPCEGVVVSVGRLDPEETENFVMKDIKGADCHILDVLGFDENLLEKVNVKNCIFYAVLYLSPQNIHRFYSPIDFKQLSTTQIHGSNFVLGKNLYSKQFAQAICANHRVLVEAKTSFGKFLMVMVGTQNVSVIQMSKEEKKYVNSFDFTIKSKKNIDIEFKKGEEMGYFLLGSTIIMFFEAPRSFEFSIKPGDQLSLFQPIQN</sequence>
<keyword evidence="13" id="KW-1133">Transmembrane helix</keyword>
<dbReference type="InterPro" id="IPR003817">
    <property type="entry name" value="PS_Dcarbxylase"/>
</dbReference>
<dbReference type="InterPro" id="IPR033177">
    <property type="entry name" value="PSD-B"/>
</dbReference>
<dbReference type="Proteomes" id="UP000031668">
    <property type="component" value="Unassembled WGS sequence"/>
</dbReference>
<evidence type="ECO:0000256" key="2">
    <source>
        <dbReference type="ARBA" id="ARBA00005189"/>
    </source>
</evidence>
<evidence type="ECO:0000256" key="6">
    <source>
        <dbReference type="ARBA" id="ARBA00023098"/>
    </source>
</evidence>
<protein>
    <recommendedName>
        <fullName evidence="3">phosphatidylserine decarboxylase</fullName>
        <ecNumber evidence="3">4.1.1.65</ecNumber>
    </recommendedName>
</protein>
<keyword evidence="13" id="KW-0812">Transmembrane</keyword>